<dbReference type="GeneID" id="110782319"/>
<dbReference type="SUPFAM" id="SSF53474">
    <property type="entry name" value="alpha/beta-Hydrolases"/>
    <property type="match status" value="1"/>
</dbReference>
<reference evidence="3" key="2">
    <citation type="submission" date="2025-08" db="UniProtKB">
        <authorList>
            <consortium name="RefSeq"/>
        </authorList>
    </citation>
    <scope>IDENTIFICATION</scope>
    <source>
        <tissue evidence="3">Leaf</tissue>
    </source>
</reference>
<dbReference type="PANTHER" id="PTHR12482:SF14">
    <property type="entry name" value="LIPASE YOR059C ISOFORM X1"/>
    <property type="match status" value="1"/>
</dbReference>
<evidence type="ECO:0000313" key="3">
    <source>
        <dbReference type="RefSeq" id="XP_021842138.1"/>
    </source>
</evidence>
<evidence type="ECO:0000259" key="1">
    <source>
        <dbReference type="Pfam" id="PF05057"/>
    </source>
</evidence>
<dbReference type="AlphaFoldDB" id="A0A9R0JPS8"/>
<organism evidence="2 3">
    <name type="scientific">Spinacia oleracea</name>
    <name type="common">Spinach</name>
    <dbReference type="NCBI Taxonomy" id="3562"/>
    <lineage>
        <taxon>Eukaryota</taxon>
        <taxon>Viridiplantae</taxon>
        <taxon>Streptophyta</taxon>
        <taxon>Embryophyta</taxon>
        <taxon>Tracheophyta</taxon>
        <taxon>Spermatophyta</taxon>
        <taxon>Magnoliopsida</taxon>
        <taxon>eudicotyledons</taxon>
        <taxon>Gunneridae</taxon>
        <taxon>Pentapetalae</taxon>
        <taxon>Caryophyllales</taxon>
        <taxon>Chenopodiaceae</taxon>
        <taxon>Chenopodioideae</taxon>
        <taxon>Anserineae</taxon>
        <taxon>Spinacia</taxon>
    </lineage>
</organism>
<keyword evidence="2" id="KW-1185">Reference proteome</keyword>
<dbReference type="GO" id="GO:0006629">
    <property type="term" value="P:lipid metabolic process"/>
    <property type="evidence" value="ECO:0000318"/>
    <property type="project" value="GO_Central"/>
</dbReference>
<dbReference type="Proteomes" id="UP000813463">
    <property type="component" value="Chromosome 3"/>
</dbReference>
<evidence type="ECO:0000313" key="2">
    <source>
        <dbReference type="Proteomes" id="UP000813463"/>
    </source>
</evidence>
<feature type="domain" description="DUF676" evidence="1">
    <location>
        <begin position="33"/>
        <end position="256"/>
    </location>
</feature>
<dbReference type="KEGG" id="soe:110782319"/>
<accession>A0A9R0JPS8</accession>
<gene>
    <name evidence="3" type="primary">LOC110782319</name>
</gene>
<dbReference type="PANTHER" id="PTHR12482">
    <property type="entry name" value="LIPASE ROG1-RELATED-RELATED"/>
    <property type="match status" value="1"/>
</dbReference>
<dbReference type="RefSeq" id="XP_021842138.1">
    <property type="nucleotide sequence ID" value="XM_021986446.2"/>
</dbReference>
<reference evidence="2" key="1">
    <citation type="journal article" date="2021" name="Nat. Commun.">
        <title>Genomic analyses provide insights into spinach domestication and the genetic basis of agronomic traits.</title>
        <authorList>
            <person name="Cai X."/>
            <person name="Sun X."/>
            <person name="Xu C."/>
            <person name="Sun H."/>
            <person name="Wang X."/>
            <person name="Ge C."/>
            <person name="Zhang Z."/>
            <person name="Wang Q."/>
            <person name="Fei Z."/>
            <person name="Jiao C."/>
            <person name="Wang Q."/>
        </authorList>
    </citation>
    <scope>NUCLEOTIDE SEQUENCE [LARGE SCALE GENOMIC DNA]</scope>
    <source>
        <strain evidence="2">cv. Varoflay</strain>
    </source>
</reference>
<dbReference type="FunFam" id="3.40.50.1820:FF:000188">
    <property type="entry name" value="putative lipase ROG1 isoform X1"/>
    <property type="match status" value="1"/>
</dbReference>
<dbReference type="Gene3D" id="3.40.50.1820">
    <property type="entry name" value="alpha/beta hydrolase"/>
    <property type="match status" value="1"/>
</dbReference>
<name>A0A9R0JPS8_SPIOL</name>
<dbReference type="InterPro" id="IPR029058">
    <property type="entry name" value="AB_hydrolase_fold"/>
</dbReference>
<sequence>MENGAVKENGVCLKDTVNGGQDVWSCENGVSSSSADHLVVMVHGILGSAADWKFGAEQFVKMLPDKVHVHCSEKNGAKLTLDGVDVMAQRLAAEVLEVIKHRPNLRKISFVAHSVGGLVARYAIGILYQPPNDGNAVDSSADNSHENARGTIGGLEAVNFITVATPHLGSRGNNQVPFLFGVTAIEKVAGRVIHWIFRRTGRHLFLTDGDDQGKPPLLKRMVEDNSEYCFISALRAFRRRVAYSNVGYDHIVGWRTSCIRRMSELPKWEDSLNEKYPHIVYEELGEAREPNEVASEEDDSSCDKIEEELVTGLSRVPWEKVDVSFHSSRSRFSAHSVIQVKDHYMHAEGADVIQHMIDHFVI</sequence>
<dbReference type="Pfam" id="PF05057">
    <property type="entry name" value="DUF676"/>
    <property type="match status" value="1"/>
</dbReference>
<dbReference type="OrthoDB" id="273452at2759"/>
<protein>
    <submittedName>
        <fullName evidence="3">Lipid droplet phospholipase 1</fullName>
    </submittedName>
</protein>
<proteinExistence type="predicted"/>
<dbReference type="InterPro" id="IPR044294">
    <property type="entry name" value="Lipase-like"/>
</dbReference>
<dbReference type="InterPro" id="IPR007751">
    <property type="entry name" value="DUF676_lipase-like"/>
</dbReference>